<protein>
    <submittedName>
        <fullName evidence="2">Uncharacterized protein</fullName>
    </submittedName>
</protein>
<evidence type="ECO:0000313" key="3">
    <source>
        <dbReference type="Proteomes" id="UP000482487"/>
    </source>
</evidence>
<dbReference type="EMBL" id="WVUD01000014">
    <property type="protein sequence ID" value="MYL83443.1"/>
    <property type="molecule type" value="Genomic_DNA"/>
</dbReference>
<sequence length="125" mass="14521">MSKKNDNVSADVQEVPEKKKIESKYNPSMLRECIFNGMDASAILARMEIKHRQTLKQYVLKLMSDDKTYYEVKGLYLKNSRRPKVNNKMELKIYLKSLDLQGMVISDGDEFSVLVEDQKIILTKV</sequence>
<keyword evidence="3" id="KW-1185">Reference proteome</keyword>
<name>A0A7C9IV53_9BACT</name>
<feature type="region of interest" description="Disordered" evidence="1">
    <location>
        <begin position="1"/>
        <end position="21"/>
    </location>
</feature>
<comment type="caution">
    <text evidence="2">The sequence shown here is derived from an EMBL/GenBank/DDBJ whole genome shotgun (WGS) entry which is preliminary data.</text>
</comment>
<proteinExistence type="predicted"/>
<organism evidence="2 3">
    <name type="scientific">Solidesulfovibrio aerotolerans</name>
    <dbReference type="NCBI Taxonomy" id="295255"/>
    <lineage>
        <taxon>Bacteria</taxon>
        <taxon>Pseudomonadati</taxon>
        <taxon>Thermodesulfobacteriota</taxon>
        <taxon>Desulfovibrionia</taxon>
        <taxon>Desulfovibrionales</taxon>
        <taxon>Desulfovibrionaceae</taxon>
        <taxon>Solidesulfovibrio</taxon>
    </lineage>
</organism>
<gene>
    <name evidence="2" type="ORF">GTA51_09930</name>
</gene>
<dbReference type="Proteomes" id="UP000482487">
    <property type="component" value="Unassembled WGS sequence"/>
</dbReference>
<evidence type="ECO:0000313" key="2">
    <source>
        <dbReference type="EMBL" id="MYL83443.1"/>
    </source>
</evidence>
<dbReference type="OrthoDB" id="5455866at2"/>
<dbReference type="AlphaFoldDB" id="A0A7C9IV53"/>
<evidence type="ECO:0000256" key="1">
    <source>
        <dbReference type="SAM" id="MobiDB-lite"/>
    </source>
</evidence>
<dbReference type="RefSeq" id="WP_160960710.1">
    <property type="nucleotide sequence ID" value="NZ_WVUD01000014.1"/>
</dbReference>
<accession>A0A7C9IV53</accession>
<reference evidence="2 3" key="1">
    <citation type="submission" date="2020-01" db="EMBL/GenBank/DDBJ databases">
        <title>Genome sequence of Desulfovibrio aerotolerans DSM 16695(T).</title>
        <authorList>
            <person name="Karnachuk O."/>
            <person name="Avakyan M."/>
            <person name="Mardanov A."/>
            <person name="Kadnikov V."/>
            <person name="Ravin N."/>
        </authorList>
    </citation>
    <scope>NUCLEOTIDE SEQUENCE [LARGE SCALE GENOMIC DNA]</scope>
    <source>
        <strain evidence="2 3">DSM 16695</strain>
    </source>
</reference>